<dbReference type="Proteomes" id="UP000220527">
    <property type="component" value="Unassembled WGS sequence"/>
</dbReference>
<accession>A0A2A6RIR6</accession>
<dbReference type="OrthoDB" id="153203at2"/>
<evidence type="ECO:0000313" key="1">
    <source>
        <dbReference type="EMBL" id="PDW02912.1"/>
    </source>
</evidence>
<evidence type="ECO:0000313" key="2">
    <source>
        <dbReference type="Proteomes" id="UP000220527"/>
    </source>
</evidence>
<dbReference type="PANTHER" id="PTHR34301">
    <property type="entry name" value="DNA-BINDING PROTEIN-RELATED"/>
    <property type="match status" value="1"/>
</dbReference>
<organism evidence="1 2">
    <name type="scientific">Candidatus Viridilinea mediisalina</name>
    <dbReference type="NCBI Taxonomy" id="2024553"/>
    <lineage>
        <taxon>Bacteria</taxon>
        <taxon>Bacillati</taxon>
        <taxon>Chloroflexota</taxon>
        <taxon>Chloroflexia</taxon>
        <taxon>Chloroflexales</taxon>
        <taxon>Chloroflexineae</taxon>
        <taxon>Oscillochloridaceae</taxon>
        <taxon>Candidatus Viridilinea</taxon>
    </lineage>
</organism>
<comment type="caution">
    <text evidence="1">The sequence shown here is derived from an EMBL/GenBank/DDBJ whole genome shotgun (WGS) entry which is preliminary data.</text>
</comment>
<dbReference type="InterPro" id="IPR027417">
    <property type="entry name" value="P-loop_NTPase"/>
</dbReference>
<dbReference type="RefSeq" id="WP_097644276.1">
    <property type="nucleotide sequence ID" value="NZ_NQWI01000048.1"/>
</dbReference>
<protein>
    <recommendedName>
        <fullName evidence="3">ATP-binding protein</fullName>
    </recommendedName>
</protein>
<proteinExistence type="predicted"/>
<sequence length="277" mass="31350">MARSMRESARQQRDLHLPPLTREMLERDPFGTFDEWLGEVESALGSASGLLMLDEFEALDRALNHGRFDEERVLGSLRHIIQHRPRFKILLAGSHTIDEFRRWASYLINVQVVQIGYLHEQEARQLIERPVADFALRYEPAASQSILDLTRGHPFLVQLLCAEVVALKNMHDPAIRRLATLNDVEDAIPEALASGDMFFADIANNQIDASGRTILRTIATAGPEVSTPRATLEPLVGSSLDSAIHLLQQRDLIEFVDGGYRFQVELIRRWFAATMNQ</sequence>
<keyword evidence="2" id="KW-1185">Reference proteome</keyword>
<dbReference type="AlphaFoldDB" id="A0A2A6RIR6"/>
<dbReference type="Gene3D" id="3.40.50.300">
    <property type="entry name" value="P-loop containing nucleotide triphosphate hydrolases"/>
    <property type="match status" value="1"/>
</dbReference>
<reference evidence="2" key="1">
    <citation type="submission" date="2017-08" db="EMBL/GenBank/DDBJ databases">
        <authorList>
            <person name="Grouzdev D.S."/>
            <person name="Gaisin V.A."/>
            <person name="Rysina M.S."/>
            <person name="Gorlenko V.M."/>
        </authorList>
    </citation>
    <scope>NUCLEOTIDE SEQUENCE [LARGE SCALE GENOMIC DNA]</scope>
    <source>
        <strain evidence="2">Kir15-3F</strain>
    </source>
</reference>
<dbReference type="EMBL" id="NQWI01000048">
    <property type="protein sequence ID" value="PDW02912.1"/>
    <property type="molecule type" value="Genomic_DNA"/>
</dbReference>
<gene>
    <name evidence="1" type="ORF">CJ255_11660</name>
</gene>
<dbReference type="SUPFAM" id="SSF52540">
    <property type="entry name" value="P-loop containing nucleoside triphosphate hydrolases"/>
    <property type="match status" value="1"/>
</dbReference>
<dbReference type="PANTHER" id="PTHR34301:SF8">
    <property type="entry name" value="ATPASE DOMAIN-CONTAINING PROTEIN"/>
    <property type="match status" value="1"/>
</dbReference>
<evidence type="ECO:0008006" key="3">
    <source>
        <dbReference type="Google" id="ProtNLM"/>
    </source>
</evidence>
<name>A0A2A6RIR6_9CHLR</name>